<accession>A0ABS7DE93</accession>
<dbReference type="RefSeq" id="WP_219936394.1">
    <property type="nucleotide sequence ID" value="NZ_JAGFNY010000003.1"/>
</dbReference>
<dbReference type="SUPFAM" id="SSF52540">
    <property type="entry name" value="P-loop containing nucleoside triphosphate hydrolases"/>
    <property type="match status" value="1"/>
</dbReference>
<gene>
    <name evidence="2" type="ORF">J5V48_01800</name>
</gene>
<keyword evidence="2" id="KW-0067">ATP-binding</keyword>
<dbReference type="EMBL" id="JAGFNY010000003">
    <property type="protein sequence ID" value="MBW7569620.1"/>
    <property type="molecule type" value="Genomic_DNA"/>
</dbReference>
<organism evidence="2 3">
    <name type="scientific">Succinivibrio faecicola</name>
    <dbReference type="NCBI Taxonomy" id="2820300"/>
    <lineage>
        <taxon>Bacteria</taxon>
        <taxon>Pseudomonadati</taxon>
        <taxon>Pseudomonadota</taxon>
        <taxon>Gammaproteobacteria</taxon>
        <taxon>Aeromonadales</taxon>
        <taxon>Succinivibrionaceae</taxon>
        <taxon>Succinivibrio</taxon>
    </lineage>
</organism>
<evidence type="ECO:0000313" key="3">
    <source>
        <dbReference type="Proteomes" id="UP000731465"/>
    </source>
</evidence>
<reference evidence="2 3" key="1">
    <citation type="submission" date="2021-03" db="EMBL/GenBank/DDBJ databases">
        <title>Succinivibrio sp. nov. isolated from feces of cow.</title>
        <authorList>
            <person name="Choi J.-Y."/>
        </authorList>
    </citation>
    <scope>NUCLEOTIDE SEQUENCE [LARGE SCALE GENOMIC DNA]</scope>
    <source>
        <strain evidence="2 3">AGMB01872</strain>
    </source>
</reference>
<dbReference type="GO" id="GO:0005524">
    <property type="term" value="F:ATP binding"/>
    <property type="evidence" value="ECO:0007669"/>
    <property type="project" value="UniProtKB-KW"/>
</dbReference>
<dbReference type="InterPro" id="IPR027417">
    <property type="entry name" value="P-loop_NTPase"/>
</dbReference>
<keyword evidence="3" id="KW-1185">Reference proteome</keyword>
<feature type="domain" description="Novel STAND NTPase 3" evidence="1">
    <location>
        <begin position="105"/>
        <end position="161"/>
    </location>
</feature>
<dbReference type="Gene3D" id="3.40.50.300">
    <property type="entry name" value="P-loop containing nucleotide triphosphate hydrolases"/>
    <property type="match status" value="1"/>
</dbReference>
<protein>
    <submittedName>
        <fullName evidence="2">ATP-binding protein</fullName>
    </submittedName>
</protein>
<evidence type="ECO:0000259" key="1">
    <source>
        <dbReference type="Pfam" id="PF20720"/>
    </source>
</evidence>
<sequence length="269" mass="30532">MSKAKDVFSTLVTQIEKLSGKQFSDSINEEKIDIEKVRRYEAKLAAREIAQQRLENHKNFVNSFYQQGILDSKDVFETFVQDNCNQDAFLCAQSFTQSINPAFLSSANKISSRPSLLLLLGNPGTGKTKLCNCIANKVLNEYWKDVEINNQNEIKRKRQPSVSDTNYDVAEKNSQWERLTSVDLLILDGLCQNSSRLSPFDVQMISELLRVRFSKKLPMVITTPLEANALHMVLGDEIMESIKLYNVFSSVLLGVSRRNGIMINGTFYV</sequence>
<dbReference type="InterPro" id="IPR049050">
    <property type="entry name" value="nSTAND3"/>
</dbReference>
<comment type="caution">
    <text evidence="2">The sequence shown here is derived from an EMBL/GenBank/DDBJ whole genome shotgun (WGS) entry which is preliminary data.</text>
</comment>
<name>A0ABS7DE93_9GAMM</name>
<keyword evidence="2" id="KW-0547">Nucleotide-binding</keyword>
<dbReference type="Proteomes" id="UP000731465">
    <property type="component" value="Unassembled WGS sequence"/>
</dbReference>
<evidence type="ECO:0000313" key="2">
    <source>
        <dbReference type="EMBL" id="MBW7569620.1"/>
    </source>
</evidence>
<dbReference type="Pfam" id="PF20720">
    <property type="entry name" value="nSTAND3"/>
    <property type="match status" value="1"/>
</dbReference>
<proteinExistence type="predicted"/>